<protein>
    <submittedName>
        <fullName evidence="3">Predicted membrane protein</fullName>
    </submittedName>
</protein>
<keyword evidence="2" id="KW-1133">Transmembrane helix</keyword>
<evidence type="ECO:0000256" key="2">
    <source>
        <dbReference type="SAM" id="Phobius"/>
    </source>
</evidence>
<feature type="transmembrane region" description="Helical" evidence="2">
    <location>
        <begin position="115"/>
        <end position="135"/>
    </location>
</feature>
<evidence type="ECO:0000313" key="4">
    <source>
        <dbReference type="Proteomes" id="UP000255283"/>
    </source>
</evidence>
<feature type="region of interest" description="Disordered" evidence="1">
    <location>
        <begin position="1"/>
        <end position="35"/>
    </location>
</feature>
<accession>A0AAQ1UJZ3</accession>
<dbReference type="EMBL" id="UGTJ01000001">
    <property type="protein sequence ID" value="SUB80825.1"/>
    <property type="molecule type" value="Genomic_DNA"/>
</dbReference>
<keyword evidence="2" id="KW-0472">Membrane</keyword>
<comment type="caution">
    <text evidence="3">The sequence shown here is derived from an EMBL/GenBank/DDBJ whole genome shotgun (WGS) entry which is preliminary data.</text>
</comment>
<proteinExistence type="predicted"/>
<keyword evidence="2" id="KW-0812">Transmembrane</keyword>
<sequence length="144" mass="16295">MGKQSISRKETQVSMGDSTGKQLEQTVSVDDNSLPSPQELAQYQQIDPDIVRFLIETSVKEQAHRHRMDDEKMKLLKNSERKNTRMNWWGMFFAFLSLILFMGVAAFALYLNKPWFAGIFGGTAILAVITTFVEAGKDSAKSKK</sequence>
<name>A0AAQ1UJZ3_9BACT</name>
<evidence type="ECO:0000313" key="3">
    <source>
        <dbReference type="EMBL" id="SUB80825.1"/>
    </source>
</evidence>
<feature type="transmembrane region" description="Helical" evidence="2">
    <location>
        <begin position="88"/>
        <end position="109"/>
    </location>
</feature>
<dbReference type="InterPro" id="IPR019284">
    <property type="entry name" value="RP532"/>
</dbReference>
<dbReference type="Pfam" id="PF10097">
    <property type="entry name" value="DUF2335"/>
    <property type="match status" value="1"/>
</dbReference>
<evidence type="ECO:0000256" key="1">
    <source>
        <dbReference type="SAM" id="MobiDB-lite"/>
    </source>
</evidence>
<organism evidence="3 4">
    <name type="scientific">Segatella buccae</name>
    <dbReference type="NCBI Taxonomy" id="28126"/>
    <lineage>
        <taxon>Bacteria</taxon>
        <taxon>Pseudomonadati</taxon>
        <taxon>Bacteroidota</taxon>
        <taxon>Bacteroidia</taxon>
        <taxon>Bacteroidales</taxon>
        <taxon>Prevotellaceae</taxon>
        <taxon>Segatella</taxon>
    </lineage>
</organism>
<gene>
    <name evidence="3" type="ORF">NCTC13063_02126</name>
</gene>
<reference evidence="3 4" key="1">
    <citation type="submission" date="2018-06" db="EMBL/GenBank/DDBJ databases">
        <authorList>
            <consortium name="Pathogen Informatics"/>
            <person name="Doyle S."/>
        </authorList>
    </citation>
    <scope>NUCLEOTIDE SEQUENCE [LARGE SCALE GENOMIC DNA]</scope>
    <source>
        <strain evidence="3 4">NCTC13063</strain>
    </source>
</reference>
<feature type="compositionally biased region" description="Polar residues" evidence="1">
    <location>
        <begin position="12"/>
        <end position="35"/>
    </location>
</feature>
<dbReference type="AlphaFoldDB" id="A0AAQ1UJZ3"/>
<dbReference type="Proteomes" id="UP000255283">
    <property type="component" value="Unassembled WGS sequence"/>
</dbReference>
<dbReference type="RefSeq" id="WP_004343988.1">
    <property type="nucleotide sequence ID" value="NZ_DAWBTJ010000062.1"/>
</dbReference>